<feature type="non-terminal residue" evidence="1">
    <location>
        <position position="1"/>
    </location>
</feature>
<protein>
    <submittedName>
        <fullName evidence="1">Transposase</fullName>
    </submittedName>
</protein>
<reference evidence="1" key="1">
    <citation type="submission" date="2020-07" db="EMBL/GenBank/DDBJ databases">
        <title>Huge and variable diversity of episymbiotic CPR bacteria and DPANN archaea in groundwater ecosystems.</title>
        <authorList>
            <person name="He C.Y."/>
            <person name="Keren R."/>
            <person name="Whittaker M."/>
            <person name="Farag I.F."/>
            <person name="Doudna J."/>
            <person name="Cate J.H.D."/>
            <person name="Banfield J.F."/>
        </authorList>
    </citation>
    <scope>NUCLEOTIDE SEQUENCE</scope>
    <source>
        <strain evidence="1">NC_groundwater_1482_Ag_S-0.65um_47_24</strain>
    </source>
</reference>
<accession>A0A933GKJ8</accession>
<gene>
    <name evidence="1" type="ORF">HY730_00625</name>
</gene>
<dbReference type="PANTHER" id="PTHR35586">
    <property type="entry name" value="SLL1691 PROTEIN"/>
    <property type="match status" value="1"/>
</dbReference>
<dbReference type="PANTHER" id="PTHR35586:SF1">
    <property type="entry name" value="SLL1691 PROTEIN"/>
    <property type="match status" value="1"/>
</dbReference>
<organism evidence="1 2">
    <name type="scientific">Tectimicrobiota bacterium</name>
    <dbReference type="NCBI Taxonomy" id="2528274"/>
    <lineage>
        <taxon>Bacteria</taxon>
        <taxon>Pseudomonadati</taxon>
        <taxon>Nitrospinota/Tectimicrobiota group</taxon>
        <taxon>Candidatus Tectimicrobiota</taxon>
    </lineage>
</organism>
<evidence type="ECO:0000313" key="1">
    <source>
        <dbReference type="EMBL" id="MBI4594865.1"/>
    </source>
</evidence>
<sequence>LLDYEERWDDLERSLNPFAVVVMAHLRVQLTRKDPESRFAWKLTLTRMLYERGYGRKEIMEIFRFIDWLMVLPQELENNFVEALRQYEEEKKMRYVTTFERMGMLQKAREDVLEILEARFGGFPQDIRQAINGLDDVSLLKVLLKKAALVASLQEFEEIRQKTVGS</sequence>
<evidence type="ECO:0000313" key="2">
    <source>
        <dbReference type="Proteomes" id="UP000772181"/>
    </source>
</evidence>
<dbReference type="Proteomes" id="UP000772181">
    <property type="component" value="Unassembled WGS sequence"/>
</dbReference>
<comment type="caution">
    <text evidence="1">The sequence shown here is derived from an EMBL/GenBank/DDBJ whole genome shotgun (WGS) entry which is preliminary data.</text>
</comment>
<proteinExistence type="predicted"/>
<name>A0A933GKJ8_UNCTE</name>
<dbReference type="EMBL" id="JACQWF010000028">
    <property type="protein sequence ID" value="MBI4594865.1"/>
    <property type="molecule type" value="Genomic_DNA"/>
</dbReference>
<dbReference type="AlphaFoldDB" id="A0A933GKJ8"/>